<protein>
    <submittedName>
        <fullName evidence="1">Uncharacterized protein</fullName>
    </submittedName>
</protein>
<comment type="caution">
    <text evidence="1">The sequence shown here is derived from an EMBL/GenBank/DDBJ whole genome shotgun (WGS) entry which is preliminary data.</text>
</comment>
<name>A0A448X086_9PLAT</name>
<gene>
    <name evidence="1" type="ORF">PXEA_LOCUS18027</name>
</gene>
<dbReference type="Proteomes" id="UP000784294">
    <property type="component" value="Unassembled WGS sequence"/>
</dbReference>
<evidence type="ECO:0000313" key="1">
    <source>
        <dbReference type="EMBL" id="VEL24587.1"/>
    </source>
</evidence>
<dbReference type="EMBL" id="CAAALY010068536">
    <property type="protein sequence ID" value="VEL24587.1"/>
    <property type="molecule type" value="Genomic_DNA"/>
</dbReference>
<dbReference type="AlphaFoldDB" id="A0A448X086"/>
<proteinExistence type="predicted"/>
<evidence type="ECO:0000313" key="2">
    <source>
        <dbReference type="Proteomes" id="UP000784294"/>
    </source>
</evidence>
<organism evidence="1 2">
    <name type="scientific">Protopolystoma xenopodis</name>
    <dbReference type="NCBI Taxonomy" id="117903"/>
    <lineage>
        <taxon>Eukaryota</taxon>
        <taxon>Metazoa</taxon>
        <taxon>Spiralia</taxon>
        <taxon>Lophotrochozoa</taxon>
        <taxon>Platyhelminthes</taxon>
        <taxon>Monogenea</taxon>
        <taxon>Polyopisthocotylea</taxon>
        <taxon>Polystomatidea</taxon>
        <taxon>Polystomatidae</taxon>
        <taxon>Protopolystoma</taxon>
    </lineage>
</organism>
<sequence>MGENRDLAKRIAREIVSSMDDLSDSDSGFHLLLPGLCLESLGSLHEYSEYPHFCPPCVRTQLLCMLTFGSIRPS</sequence>
<accession>A0A448X086</accession>
<keyword evidence="2" id="KW-1185">Reference proteome</keyword>
<reference evidence="1" key="1">
    <citation type="submission" date="2018-11" db="EMBL/GenBank/DDBJ databases">
        <authorList>
            <consortium name="Pathogen Informatics"/>
        </authorList>
    </citation>
    <scope>NUCLEOTIDE SEQUENCE</scope>
</reference>